<comment type="caution">
    <text evidence="1">The sequence shown here is derived from an EMBL/GenBank/DDBJ whole genome shotgun (WGS) entry which is preliminary data.</text>
</comment>
<keyword evidence="2" id="KW-1185">Reference proteome</keyword>
<gene>
    <name evidence="1" type="ORF">SM124_16235</name>
</gene>
<organism evidence="1 2">
    <name type="scientific">Robertmurraya mangrovi</name>
    <dbReference type="NCBI Taxonomy" id="3098077"/>
    <lineage>
        <taxon>Bacteria</taxon>
        <taxon>Bacillati</taxon>
        <taxon>Bacillota</taxon>
        <taxon>Bacilli</taxon>
        <taxon>Bacillales</taxon>
        <taxon>Bacillaceae</taxon>
        <taxon>Robertmurraya</taxon>
    </lineage>
</organism>
<accession>A0ABU5J1M3</accession>
<dbReference type="Proteomes" id="UP001290455">
    <property type="component" value="Unassembled WGS sequence"/>
</dbReference>
<evidence type="ECO:0000313" key="1">
    <source>
        <dbReference type="EMBL" id="MDZ5473267.1"/>
    </source>
</evidence>
<protein>
    <submittedName>
        <fullName evidence="1">Uncharacterized protein</fullName>
    </submittedName>
</protein>
<proteinExistence type="predicted"/>
<evidence type="ECO:0000313" key="2">
    <source>
        <dbReference type="Proteomes" id="UP001290455"/>
    </source>
</evidence>
<reference evidence="1 2" key="1">
    <citation type="submission" date="2023-11" db="EMBL/GenBank/DDBJ databases">
        <title>Bacillus jintuensis, isolated from a mudflat on the Beibu Gulf coast.</title>
        <authorList>
            <person name="Li M."/>
        </authorList>
    </citation>
    <scope>NUCLEOTIDE SEQUENCE [LARGE SCALE GENOMIC DNA]</scope>
    <source>
        <strain evidence="1 2">31A1R</strain>
    </source>
</reference>
<name>A0ABU5J1M3_9BACI</name>
<sequence length="76" mass="8850">MKYYILYLINKNGLVTELYLKGKSMSSITEKINNNPYGLIITRDCSIVTKHIEIGFFREVDPNGYPYISSHKYLLN</sequence>
<dbReference type="RefSeq" id="WP_322447565.1">
    <property type="nucleotide sequence ID" value="NZ_JAXOFX010000012.1"/>
</dbReference>
<dbReference type="EMBL" id="JAXOFX010000012">
    <property type="protein sequence ID" value="MDZ5473267.1"/>
    <property type="molecule type" value="Genomic_DNA"/>
</dbReference>